<sequence length="245" mass="28971">MVREKYSFPKGYCLVNNRASFEDVIQTVENIPLELMPPSFKKAEDFVRNVMKIDYGHWSPEEADGSNFEKVCHFGQTAEEAVRDFDLHEARLTIEYGLSGGAWHLKKIKHLLDKDFYDEWIEPKYQNPNTVGREDLTSKLYMLASDVYNGRREDFMDNDIRELFTESKILGDMMDFGSESTKTKEENRAIRKEASEIRSRGNAMIEAKKQHIKDEIHNRAIENWYEKYAWDFDKEERNELKNPYK</sequence>
<reference evidence="1" key="1">
    <citation type="journal article" date="2015" name="Nature">
        <title>Complex archaea that bridge the gap between prokaryotes and eukaryotes.</title>
        <authorList>
            <person name="Spang A."/>
            <person name="Saw J.H."/>
            <person name="Jorgensen S.L."/>
            <person name="Zaremba-Niedzwiedzka K."/>
            <person name="Martijn J."/>
            <person name="Lind A.E."/>
            <person name="van Eijk R."/>
            <person name="Schleper C."/>
            <person name="Guy L."/>
            <person name="Ettema T.J."/>
        </authorList>
    </citation>
    <scope>NUCLEOTIDE SEQUENCE</scope>
</reference>
<accession>A0A0F9WWE9</accession>
<proteinExistence type="predicted"/>
<gene>
    <name evidence="1" type="ORF">LCGC14_0223190</name>
</gene>
<organism evidence="1">
    <name type="scientific">marine sediment metagenome</name>
    <dbReference type="NCBI Taxonomy" id="412755"/>
    <lineage>
        <taxon>unclassified sequences</taxon>
        <taxon>metagenomes</taxon>
        <taxon>ecological metagenomes</taxon>
    </lineage>
</organism>
<protein>
    <submittedName>
        <fullName evidence="1">Uncharacterized protein</fullName>
    </submittedName>
</protein>
<evidence type="ECO:0000313" key="1">
    <source>
        <dbReference type="EMBL" id="KKN90736.1"/>
    </source>
</evidence>
<name>A0A0F9WWE9_9ZZZZ</name>
<dbReference type="EMBL" id="LAZR01000107">
    <property type="protein sequence ID" value="KKN90736.1"/>
    <property type="molecule type" value="Genomic_DNA"/>
</dbReference>
<comment type="caution">
    <text evidence="1">The sequence shown here is derived from an EMBL/GenBank/DDBJ whole genome shotgun (WGS) entry which is preliminary data.</text>
</comment>
<dbReference type="AlphaFoldDB" id="A0A0F9WWE9"/>